<accession>A0A9P7MFC2</accession>
<keyword evidence="3" id="KW-1185">Reference proteome</keyword>
<dbReference type="Pfam" id="PF00561">
    <property type="entry name" value="Abhydrolase_1"/>
    <property type="match status" value="1"/>
</dbReference>
<dbReference type="InterPro" id="IPR000073">
    <property type="entry name" value="AB_hydrolase_1"/>
</dbReference>
<dbReference type="Proteomes" id="UP000706124">
    <property type="component" value="Unassembled WGS sequence"/>
</dbReference>
<dbReference type="AlphaFoldDB" id="A0A9P7MFC2"/>
<evidence type="ECO:0000259" key="1">
    <source>
        <dbReference type="Pfam" id="PF00561"/>
    </source>
</evidence>
<gene>
    <name evidence="2" type="ORF">E4U60_007607</name>
</gene>
<dbReference type="InterPro" id="IPR029058">
    <property type="entry name" value="AB_hydrolase_fold"/>
</dbReference>
<name>A0A9P7MFC2_9HYPO</name>
<proteinExistence type="predicted"/>
<evidence type="ECO:0000313" key="2">
    <source>
        <dbReference type="EMBL" id="KAG5941805.1"/>
    </source>
</evidence>
<feature type="domain" description="AB hydrolase-1" evidence="1">
    <location>
        <begin position="59"/>
        <end position="187"/>
    </location>
</feature>
<dbReference type="PANTHER" id="PTHR43433">
    <property type="entry name" value="HYDROLASE, ALPHA/BETA FOLD FAMILY PROTEIN"/>
    <property type="match status" value="1"/>
</dbReference>
<evidence type="ECO:0000313" key="3">
    <source>
        <dbReference type="Proteomes" id="UP000706124"/>
    </source>
</evidence>
<dbReference type="OrthoDB" id="19657at2759"/>
<protein>
    <recommendedName>
        <fullName evidence="1">AB hydrolase-1 domain-containing protein</fullName>
    </recommendedName>
</protein>
<comment type="caution">
    <text evidence="2">The sequence shown here is derived from an EMBL/GenBank/DDBJ whole genome shotgun (WGS) entry which is preliminary data.</text>
</comment>
<sequence>MSETAFNFPSCEETMQHPAYNSAAWGLEPHSSGKLAVAKGRGGPLNLYWEIHGQGPTKIVLIMGLGAILTTWQIQTHYFGHLHGDKYTVLVFDNRGIGRSDAPIFRYSTSAMALDTIELLDHLGWTSPRQLNIAGLSLGGMIAQEIAYLIPQRIQSLSLLCTTAYAESGRSLSQSVWLHLKRFRPKTEDQSIHDTARTVFPLEFLTAKDDTIALPSPRTTPKCRPADTPDGEYPHFDSHFQRFQAQELHKRHGKVGTFTRSGFFCQLSAAAGHSKSAAQLAKMADEVGRERILVMHGARDDTLVVRNGERLIREVKPGVGIIVEGMGHAPIMERSAWFNKFLEEKLEAWGKL</sequence>
<dbReference type="InterPro" id="IPR050471">
    <property type="entry name" value="AB_hydrolase"/>
</dbReference>
<dbReference type="EMBL" id="SRPO01000089">
    <property type="protein sequence ID" value="KAG5941805.1"/>
    <property type="molecule type" value="Genomic_DNA"/>
</dbReference>
<dbReference type="Gene3D" id="3.40.50.1820">
    <property type="entry name" value="alpha/beta hydrolase"/>
    <property type="match status" value="1"/>
</dbReference>
<organism evidence="2 3">
    <name type="scientific">Claviceps pazoutovae</name>
    <dbReference type="NCBI Taxonomy" id="1649127"/>
    <lineage>
        <taxon>Eukaryota</taxon>
        <taxon>Fungi</taxon>
        <taxon>Dikarya</taxon>
        <taxon>Ascomycota</taxon>
        <taxon>Pezizomycotina</taxon>
        <taxon>Sordariomycetes</taxon>
        <taxon>Hypocreomycetidae</taxon>
        <taxon>Hypocreales</taxon>
        <taxon>Clavicipitaceae</taxon>
        <taxon>Claviceps</taxon>
    </lineage>
</organism>
<dbReference type="PANTHER" id="PTHR43433:SF5">
    <property type="entry name" value="AB HYDROLASE-1 DOMAIN-CONTAINING PROTEIN"/>
    <property type="match status" value="1"/>
</dbReference>
<dbReference type="SUPFAM" id="SSF53474">
    <property type="entry name" value="alpha/beta-Hydrolases"/>
    <property type="match status" value="1"/>
</dbReference>
<dbReference type="PRINTS" id="PR00111">
    <property type="entry name" value="ABHYDROLASE"/>
</dbReference>
<reference evidence="2 3" key="1">
    <citation type="journal article" date="2020" name="bioRxiv">
        <title>Whole genome comparisons of ergot fungi reveals the divergence and evolution of species within the genus Claviceps are the result of varying mechanisms driving genome evolution and host range expansion.</title>
        <authorList>
            <person name="Wyka S.A."/>
            <person name="Mondo S.J."/>
            <person name="Liu M."/>
            <person name="Dettman J."/>
            <person name="Nalam V."/>
            <person name="Broders K.D."/>
        </authorList>
    </citation>
    <scope>NUCLEOTIDE SEQUENCE [LARGE SCALE GENOMIC DNA]</scope>
    <source>
        <strain evidence="2 3">CCC 1485</strain>
    </source>
</reference>